<proteinExistence type="predicted"/>
<keyword evidence="3" id="KW-1185">Reference proteome</keyword>
<evidence type="ECO:0000313" key="2">
    <source>
        <dbReference type="EMBL" id="TVY13354.1"/>
    </source>
</evidence>
<dbReference type="Proteomes" id="UP000469559">
    <property type="component" value="Unassembled WGS sequence"/>
</dbReference>
<dbReference type="Pfam" id="PF24320">
    <property type="entry name" value="DUF7492"/>
    <property type="match status" value="1"/>
</dbReference>
<evidence type="ECO:0000259" key="1">
    <source>
        <dbReference type="Pfam" id="PF24320"/>
    </source>
</evidence>
<accession>A0A8T9B054</accession>
<dbReference type="AlphaFoldDB" id="A0A8T9B054"/>
<gene>
    <name evidence="2" type="ORF">LARI1_G009393</name>
</gene>
<reference evidence="2 3" key="1">
    <citation type="submission" date="2018-05" db="EMBL/GenBank/DDBJ databases">
        <title>Whole genome sequencing for identification of molecular markers to develop diagnostic detection tools for the regulated plant pathogen Lachnellula willkommii.</title>
        <authorList>
            <person name="Giroux E."/>
            <person name="Bilodeau G."/>
        </authorList>
    </citation>
    <scope>NUCLEOTIDE SEQUENCE [LARGE SCALE GENOMIC DNA]</scope>
    <source>
        <strain evidence="2 3">CBS 203.66</strain>
    </source>
</reference>
<dbReference type="EMBL" id="QGMF01001002">
    <property type="protein sequence ID" value="TVY13354.1"/>
    <property type="molecule type" value="Genomic_DNA"/>
</dbReference>
<feature type="domain" description="DUF7492" evidence="1">
    <location>
        <begin position="22"/>
        <end position="282"/>
    </location>
</feature>
<comment type="caution">
    <text evidence="2">The sequence shown here is derived from an EMBL/GenBank/DDBJ whole genome shotgun (WGS) entry which is preliminary data.</text>
</comment>
<dbReference type="OrthoDB" id="64281at2759"/>
<dbReference type="InterPro" id="IPR055915">
    <property type="entry name" value="DUF7492"/>
</dbReference>
<name>A0A8T9B054_9HELO</name>
<organism evidence="2 3">
    <name type="scientific">Lachnellula arida</name>
    <dbReference type="NCBI Taxonomy" id="1316785"/>
    <lineage>
        <taxon>Eukaryota</taxon>
        <taxon>Fungi</taxon>
        <taxon>Dikarya</taxon>
        <taxon>Ascomycota</taxon>
        <taxon>Pezizomycotina</taxon>
        <taxon>Leotiomycetes</taxon>
        <taxon>Helotiales</taxon>
        <taxon>Lachnaceae</taxon>
        <taxon>Lachnellula</taxon>
    </lineage>
</organism>
<evidence type="ECO:0000313" key="3">
    <source>
        <dbReference type="Proteomes" id="UP000469559"/>
    </source>
</evidence>
<sequence length="296" mass="32204">MKAALSIVTRVYAFWQLASTIRAHSWVEQLSVISSEGTFIGTPGYARGNFLRTVPGFSDDQMVNLIPPNGRAAGNIIFATDLMCRSSQSKGNQTPNSPALTASPGDMIALRYQENGHVTEPFNQPGKPENRGTVYIYGTAEASDSDKFLSIHKVWNSEGTGGDKRGKLLSTQNFDDGQCYQINTSNISEARQEEFPHTADLLMGADLWCQVDITIPSSIAAPGMYTLYWVWDWPTAIGTIGQPDGLLEIYTTCIDVNLVDGVGTSEEIVNFSEGQDLNSAAISSELFTPYVAIPTL</sequence>
<protein>
    <recommendedName>
        <fullName evidence="1">DUF7492 domain-containing protein</fullName>
    </recommendedName>
</protein>